<reference evidence="5" key="1">
    <citation type="submission" date="2016-10" db="EMBL/GenBank/DDBJ databases">
        <authorList>
            <person name="Varghese N."/>
            <person name="Submissions S."/>
        </authorList>
    </citation>
    <scope>NUCLEOTIDE SEQUENCE [LARGE SCALE GENOMIC DNA]</scope>
    <source>
        <strain evidence="5">DSM 19110</strain>
    </source>
</reference>
<gene>
    <name evidence="4" type="ORF">SAMN05421820_101385</name>
</gene>
<name>A0A1G9JVA1_9SPHI</name>
<feature type="domain" description="FecR protein" evidence="2">
    <location>
        <begin position="179"/>
        <end position="274"/>
    </location>
</feature>
<dbReference type="Pfam" id="PF16344">
    <property type="entry name" value="FecR_C"/>
    <property type="match status" value="1"/>
</dbReference>
<evidence type="ECO:0000256" key="1">
    <source>
        <dbReference type="SAM" id="Phobius"/>
    </source>
</evidence>
<proteinExistence type="predicted"/>
<keyword evidence="1" id="KW-0472">Membrane</keyword>
<organism evidence="4 5">
    <name type="scientific">Pedobacter steynii</name>
    <dbReference type="NCBI Taxonomy" id="430522"/>
    <lineage>
        <taxon>Bacteria</taxon>
        <taxon>Pseudomonadati</taxon>
        <taxon>Bacteroidota</taxon>
        <taxon>Sphingobacteriia</taxon>
        <taxon>Sphingobacteriales</taxon>
        <taxon>Sphingobacteriaceae</taxon>
        <taxon>Pedobacter</taxon>
    </lineage>
</organism>
<evidence type="ECO:0000313" key="4">
    <source>
        <dbReference type="EMBL" id="SDL41458.1"/>
    </source>
</evidence>
<dbReference type="AlphaFoldDB" id="A0A1G9JVA1"/>
<dbReference type="InterPro" id="IPR032508">
    <property type="entry name" value="FecR_C"/>
</dbReference>
<dbReference type="Gene3D" id="2.60.120.1440">
    <property type="match status" value="1"/>
</dbReference>
<dbReference type="Proteomes" id="UP000183200">
    <property type="component" value="Unassembled WGS sequence"/>
</dbReference>
<sequence length="391" mass="43691">MTMKNEKPSLLIQKYINGTASPEEREQLLNWYRSQQPETVEWPAATETEEKQVYDRMLSNIDQHIDASYPQPRPLSKWYYIAAAAAIFMVGSFATFLYLDKAAPEKIQVLAFKNDIKPGGNKAILKLADGSELVLDGATKDSFAHHQDLNIARISDGQLAFDKQPKDAQTDSGAPKYNTISTPKGGQYRIILPDGTKVWLNAISSIRFPSYFSAGERRVEITGEAYFEVSKNKQMPFRVISGQQALEVLGTKFNINAYANEPQINTTLAEGSIRLNRINVSESSILKPGEQAQLKTGGKLGAKIVPADLDEVLAWKNDAFVFNDMPITEIMQQIERWYDIELVYSGAKPNLRFTGIIPRSSNLSTFLKVLEGSGGLKFGIDHKKVFIQSTR</sequence>
<dbReference type="EMBL" id="FNGY01000001">
    <property type="protein sequence ID" value="SDL41458.1"/>
    <property type="molecule type" value="Genomic_DNA"/>
</dbReference>
<dbReference type="Pfam" id="PF04773">
    <property type="entry name" value="FecR"/>
    <property type="match status" value="1"/>
</dbReference>
<feature type="transmembrane region" description="Helical" evidence="1">
    <location>
        <begin position="78"/>
        <end position="99"/>
    </location>
</feature>
<dbReference type="OrthoDB" id="1099963at2"/>
<keyword evidence="1" id="KW-1133">Transmembrane helix</keyword>
<dbReference type="PANTHER" id="PTHR30273:SF2">
    <property type="entry name" value="PROTEIN FECR"/>
    <property type="match status" value="1"/>
</dbReference>
<dbReference type="Gene3D" id="3.55.50.30">
    <property type="match status" value="1"/>
</dbReference>
<keyword evidence="1" id="KW-0812">Transmembrane</keyword>
<dbReference type="InterPro" id="IPR006860">
    <property type="entry name" value="FecR"/>
</dbReference>
<dbReference type="GO" id="GO:0016989">
    <property type="term" value="F:sigma factor antagonist activity"/>
    <property type="evidence" value="ECO:0007669"/>
    <property type="project" value="TreeGrafter"/>
</dbReference>
<keyword evidence="5" id="KW-1185">Reference proteome</keyword>
<feature type="domain" description="Protein FecR C-terminal" evidence="3">
    <location>
        <begin position="320"/>
        <end position="387"/>
    </location>
</feature>
<dbReference type="InterPro" id="IPR012373">
    <property type="entry name" value="Ferrdict_sens_TM"/>
</dbReference>
<accession>A0A1G9JVA1</accession>
<evidence type="ECO:0000313" key="5">
    <source>
        <dbReference type="Proteomes" id="UP000183200"/>
    </source>
</evidence>
<evidence type="ECO:0000259" key="3">
    <source>
        <dbReference type="Pfam" id="PF16344"/>
    </source>
</evidence>
<evidence type="ECO:0000259" key="2">
    <source>
        <dbReference type="Pfam" id="PF04773"/>
    </source>
</evidence>
<protein>
    <submittedName>
        <fullName evidence="4">FecR protein</fullName>
    </submittedName>
</protein>
<dbReference type="PANTHER" id="PTHR30273">
    <property type="entry name" value="PERIPLASMIC SIGNAL SENSOR AND SIGMA FACTOR ACTIVATOR FECR-RELATED"/>
    <property type="match status" value="1"/>
</dbReference>